<keyword evidence="5" id="KW-0375">Hydrogen ion transport</keyword>
<comment type="function">
    <text evidence="1">Produces ATP from ADP in the presence of a proton gradient across the membrane. The gamma chain is believed to be important in regulating ATPase activity and the flow of protons through the CF(0) complex.</text>
</comment>
<proteinExistence type="inferred from homology"/>
<evidence type="ECO:0000256" key="7">
    <source>
        <dbReference type="ARBA" id="ARBA00023136"/>
    </source>
</evidence>
<dbReference type="OrthoDB" id="9812769at2"/>
<comment type="subcellular location">
    <subcellularLocation>
        <location evidence="2">Membrane</location>
        <topology evidence="2">Peripheral membrane protein</topology>
    </subcellularLocation>
</comment>
<comment type="similarity">
    <text evidence="3">Belongs to the ATPase gamma chain family.</text>
</comment>
<protein>
    <recommendedName>
        <fullName evidence="12">F0F1 ATP synthase subunit gamma</fullName>
    </recommendedName>
</protein>
<dbReference type="AlphaFoldDB" id="A0A512PFK1"/>
<dbReference type="InterPro" id="IPR000131">
    <property type="entry name" value="ATP_synth_F1_gsu"/>
</dbReference>
<dbReference type="Gene3D" id="3.40.1380.10">
    <property type="match status" value="1"/>
</dbReference>
<comment type="caution">
    <text evidence="10">The sequence shown here is derived from an EMBL/GenBank/DDBJ whole genome shotgun (WGS) entry which is preliminary data.</text>
</comment>
<dbReference type="EMBL" id="BKAL01000010">
    <property type="protein sequence ID" value="GEP69978.1"/>
    <property type="molecule type" value="Genomic_DNA"/>
</dbReference>
<dbReference type="GO" id="GO:0045259">
    <property type="term" value="C:proton-transporting ATP synthase complex"/>
    <property type="evidence" value="ECO:0007669"/>
    <property type="project" value="UniProtKB-KW"/>
</dbReference>
<name>A0A512PFK1_9CELL</name>
<dbReference type="Proteomes" id="UP000321798">
    <property type="component" value="Unassembled WGS sequence"/>
</dbReference>
<evidence type="ECO:0008006" key="12">
    <source>
        <dbReference type="Google" id="ProtNLM"/>
    </source>
</evidence>
<evidence type="ECO:0000256" key="5">
    <source>
        <dbReference type="ARBA" id="ARBA00022781"/>
    </source>
</evidence>
<dbReference type="Pfam" id="PF00231">
    <property type="entry name" value="ATP-synt"/>
    <property type="match status" value="1"/>
</dbReference>
<evidence type="ECO:0000313" key="10">
    <source>
        <dbReference type="EMBL" id="GEP69978.1"/>
    </source>
</evidence>
<keyword evidence="7" id="KW-0472">Membrane</keyword>
<evidence type="ECO:0000256" key="4">
    <source>
        <dbReference type="ARBA" id="ARBA00022448"/>
    </source>
</evidence>
<keyword evidence="11" id="KW-1185">Reference proteome</keyword>
<evidence type="ECO:0000256" key="9">
    <source>
        <dbReference type="ARBA" id="ARBA00023310"/>
    </source>
</evidence>
<evidence type="ECO:0000256" key="8">
    <source>
        <dbReference type="ARBA" id="ARBA00023196"/>
    </source>
</evidence>
<evidence type="ECO:0000256" key="2">
    <source>
        <dbReference type="ARBA" id="ARBA00004170"/>
    </source>
</evidence>
<keyword evidence="9" id="KW-0066">ATP synthesis</keyword>
<dbReference type="PRINTS" id="PR00126">
    <property type="entry name" value="ATPASEGAMMA"/>
</dbReference>
<organism evidence="10 11">
    <name type="scientific">Cellulomonas soli</name>
    <dbReference type="NCBI Taxonomy" id="931535"/>
    <lineage>
        <taxon>Bacteria</taxon>
        <taxon>Bacillati</taxon>
        <taxon>Actinomycetota</taxon>
        <taxon>Actinomycetes</taxon>
        <taxon>Micrococcales</taxon>
        <taxon>Cellulomonadaceae</taxon>
        <taxon>Cellulomonas</taxon>
    </lineage>
</organism>
<reference evidence="10 11" key="1">
    <citation type="submission" date="2019-07" db="EMBL/GenBank/DDBJ databases">
        <title>Whole genome shotgun sequence of Cellulomonas soli NBRC 109434.</title>
        <authorList>
            <person name="Hosoyama A."/>
            <person name="Uohara A."/>
            <person name="Ohji S."/>
            <person name="Ichikawa N."/>
        </authorList>
    </citation>
    <scope>NUCLEOTIDE SEQUENCE [LARGE SCALE GENOMIC DNA]</scope>
    <source>
        <strain evidence="10 11">NBRC 109434</strain>
    </source>
</reference>
<dbReference type="InterPro" id="IPR035968">
    <property type="entry name" value="ATP_synth_F1_ATPase_gsu"/>
</dbReference>
<evidence type="ECO:0000256" key="3">
    <source>
        <dbReference type="ARBA" id="ARBA00007681"/>
    </source>
</evidence>
<gene>
    <name evidence="10" type="ORF">CSO01_26930</name>
</gene>
<dbReference type="RefSeq" id="WP_146953776.1">
    <property type="nucleotide sequence ID" value="NZ_BAABBJ010000002.1"/>
</dbReference>
<evidence type="ECO:0000256" key="6">
    <source>
        <dbReference type="ARBA" id="ARBA00023065"/>
    </source>
</evidence>
<keyword evidence="6" id="KW-0406">Ion transport</keyword>
<dbReference type="Gene3D" id="1.10.287.80">
    <property type="entry name" value="ATP synthase, gamma subunit, helix hairpin domain"/>
    <property type="match status" value="1"/>
</dbReference>
<dbReference type="GO" id="GO:0046933">
    <property type="term" value="F:proton-transporting ATP synthase activity, rotational mechanism"/>
    <property type="evidence" value="ECO:0007669"/>
    <property type="project" value="InterPro"/>
</dbReference>
<sequence>MSTTALKALSDEIDSLEATSQVVHAFELLAMVHLPELRRQVDAVRAYTDAVLHSIAEIAEHGELRYSVEAEGQGRRDLVVLITSSMGMCGSYNQDVFAALEKRRQAERAEQAERAGGVEGAEGAAGAVDEADYLVIGSRGLRYLAERHQAVLGSYDLALERVDVVTVAGLAAAAVDRVRSGLNRRVLVAYTHYEDVVTFAARVVQLYPLHLPPPRPTDVHAPVVDFELEPAEVLAQFVDTYAIGQLFAWVRHAVASEYGMRRMTTNLSKRALRDSLTERRRHYRKVRMAAESAELLDVLSSQQAVRGRRTTRGARDD</sequence>
<accession>A0A512PFK1</accession>
<evidence type="ECO:0000313" key="11">
    <source>
        <dbReference type="Proteomes" id="UP000321798"/>
    </source>
</evidence>
<keyword evidence="4" id="KW-0813">Transport</keyword>
<evidence type="ECO:0000256" key="1">
    <source>
        <dbReference type="ARBA" id="ARBA00003456"/>
    </source>
</evidence>
<dbReference type="SUPFAM" id="SSF52943">
    <property type="entry name" value="ATP synthase (F1-ATPase), gamma subunit"/>
    <property type="match status" value="1"/>
</dbReference>
<keyword evidence="8" id="KW-0139">CF(1)</keyword>